<evidence type="ECO:0000313" key="2">
    <source>
        <dbReference type="Proteomes" id="UP001295740"/>
    </source>
</evidence>
<evidence type="ECO:0000313" key="1">
    <source>
        <dbReference type="EMBL" id="CAJ2512749.1"/>
    </source>
</evidence>
<sequence length="238" mass="26410">MYLKMVCSGMPWTIISGNESTLNAGSYAYSTMFPNANSGFTWDMRPWMIAGVTLAVSQDLLAPLMAECEAVGFNVKPTFFEHDNFTDTWSNRFPDDQVGNAVVLTVSRLSRGNWVNPGLLNTTVDTIGDILDKGSSLSRTASTELPRTMRRLMPSRRDAYMCAIVGTIWVADASATAIEVTHLEIEDWVNGLLVPRTDKYPRLSSIKEAVDPWGLLCAQMTAGSEQWYITGQEDYLTK</sequence>
<protein>
    <submittedName>
        <fullName evidence="1">Uu.00g008680.m01.CDS01</fullName>
    </submittedName>
</protein>
<name>A0AAI8VXW8_9PEZI</name>
<keyword evidence="2" id="KW-1185">Reference proteome</keyword>
<organism evidence="1 2">
    <name type="scientific">Anthostomella pinea</name>
    <dbReference type="NCBI Taxonomy" id="933095"/>
    <lineage>
        <taxon>Eukaryota</taxon>
        <taxon>Fungi</taxon>
        <taxon>Dikarya</taxon>
        <taxon>Ascomycota</taxon>
        <taxon>Pezizomycotina</taxon>
        <taxon>Sordariomycetes</taxon>
        <taxon>Xylariomycetidae</taxon>
        <taxon>Xylariales</taxon>
        <taxon>Xylariaceae</taxon>
        <taxon>Anthostomella</taxon>
    </lineage>
</organism>
<gene>
    <name evidence="1" type="ORF">KHLLAP_LOCUS13217</name>
</gene>
<accession>A0AAI8VXW8</accession>
<comment type="caution">
    <text evidence="1">The sequence shown here is derived from an EMBL/GenBank/DDBJ whole genome shotgun (WGS) entry which is preliminary data.</text>
</comment>
<proteinExistence type="predicted"/>
<dbReference type="AlphaFoldDB" id="A0AAI8VXW8"/>
<dbReference type="EMBL" id="CAUWAG010000020">
    <property type="protein sequence ID" value="CAJ2512749.1"/>
    <property type="molecule type" value="Genomic_DNA"/>
</dbReference>
<reference evidence="1" key="1">
    <citation type="submission" date="2023-10" db="EMBL/GenBank/DDBJ databases">
        <authorList>
            <person name="Hackl T."/>
        </authorList>
    </citation>
    <scope>NUCLEOTIDE SEQUENCE</scope>
</reference>
<dbReference type="Proteomes" id="UP001295740">
    <property type="component" value="Unassembled WGS sequence"/>
</dbReference>